<keyword evidence="2" id="KW-1185">Reference proteome</keyword>
<evidence type="ECO:0000313" key="2">
    <source>
        <dbReference type="Proteomes" id="UP000198928"/>
    </source>
</evidence>
<dbReference type="Pfam" id="PF14433">
    <property type="entry name" value="SUKH-3"/>
    <property type="match status" value="1"/>
</dbReference>
<evidence type="ECO:0000313" key="1">
    <source>
        <dbReference type="EMBL" id="SFL40419.1"/>
    </source>
</evidence>
<sequence length="320" mass="33121">MDLVDAMEPVEEHPALRAGGWSPGRDVPDQAMTALLEVLSMVSPASGPHPARWELFPAAERALRELHGLRIPPAGAGRDCAATGATVDPALARHAHQVFGELAEALGVRLLPFGRTDGDSLLAVDEAGRLFAVDHGGWWLLGDSPGAGLEALAHGQAPHRLESRRWRWRIPRDGDGPVAEALRAAMTAVYVLHRHGVRSARTLGVRVTALRGFGAVTFDERFDLHPASLEENAGLLAREVSGSLGKAGAALRGAELAVSVLPPPGTAMPLASVDCRIRVDGSADAAPLALDLAAGPGASVGTAGAAVSAAARAFGAWADA</sequence>
<name>A0A1I4HDS6_9ACTN</name>
<dbReference type="EMBL" id="FOSG01000018">
    <property type="protein sequence ID" value="SFL40419.1"/>
    <property type="molecule type" value="Genomic_DNA"/>
</dbReference>
<proteinExistence type="predicted"/>
<organism evidence="1 2">
    <name type="scientific">Streptomyces pini</name>
    <dbReference type="NCBI Taxonomy" id="1520580"/>
    <lineage>
        <taxon>Bacteria</taxon>
        <taxon>Bacillati</taxon>
        <taxon>Actinomycetota</taxon>
        <taxon>Actinomycetes</taxon>
        <taxon>Kitasatosporales</taxon>
        <taxon>Streptomycetaceae</taxon>
        <taxon>Streptomyces</taxon>
    </lineage>
</organism>
<dbReference type="InterPro" id="IPR025850">
    <property type="entry name" value="SUKH-3"/>
</dbReference>
<accession>A0A1I4HDS6</accession>
<reference evidence="2" key="1">
    <citation type="submission" date="2016-10" db="EMBL/GenBank/DDBJ databases">
        <authorList>
            <person name="Varghese N."/>
            <person name="Submissions S."/>
        </authorList>
    </citation>
    <scope>NUCLEOTIDE SEQUENCE [LARGE SCALE GENOMIC DNA]</scope>
    <source>
        <strain evidence="2">PL19</strain>
    </source>
</reference>
<gene>
    <name evidence="1" type="ORF">SAMN05192584_11878</name>
</gene>
<protein>
    <submittedName>
        <fullName evidence="1">SUKH-3 immunity protein</fullName>
    </submittedName>
</protein>
<dbReference type="Proteomes" id="UP000198928">
    <property type="component" value="Unassembled WGS sequence"/>
</dbReference>
<dbReference type="AlphaFoldDB" id="A0A1I4HDS6"/>